<evidence type="ECO:0000313" key="1">
    <source>
        <dbReference type="EMBL" id="MBW0530616.1"/>
    </source>
</evidence>
<protein>
    <submittedName>
        <fullName evidence="1">Uncharacterized protein</fullName>
    </submittedName>
</protein>
<dbReference type="Proteomes" id="UP000765509">
    <property type="component" value="Unassembled WGS sequence"/>
</dbReference>
<evidence type="ECO:0000313" key="2">
    <source>
        <dbReference type="Proteomes" id="UP000765509"/>
    </source>
</evidence>
<sequence>MWTRKRHDQIQKCQIFLKKDTYGGCQSCTHSPRSVPTNFDANSESELIHDNILRAEPLSSGSNRNLSMPIQNWLRAAIEEEWEICPSLWQGAINSYLQIKSFLGQEKTTELLGGWSPLSCKDKELVEEPKSFIHIPEEATGNDSSLGRMPSGVYQLQKHPKRSPKDFGRRRKVPRTIWEKQIGTERTHKGTGSANLSLQLWKVSSIWPGPFGIHSQRAGKNEQDLSMHIIQEIQFVKSSIDVELGKFDAKLKK</sequence>
<keyword evidence="2" id="KW-1185">Reference proteome</keyword>
<organism evidence="1 2">
    <name type="scientific">Austropuccinia psidii MF-1</name>
    <dbReference type="NCBI Taxonomy" id="1389203"/>
    <lineage>
        <taxon>Eukaryota</taxon>
        <taxon>Fungi</taxon>
        <taxon>Dikarya</taxon>
        <taxon>Basidiomycota</taxon>
        <taxon>Pucciniomycotina</taxon>
        <taxon>Pucciniomycetes</taxon>
        <taxon>Pucciniales</taxon>
        <taxon>Sphaerophragmiaceae</taxon>
        <taxon>Austropuccinia</taxon>
    </lineage>
</organism>
<reference evidence="1" key="1">
    <citation type="submission" date="2021-03" db="EMBL/GenBank/DDBJ databases">
        <title>Draft genome sequence of rust myrtle Austropuccinia psidii MF-1, a brazilian biotype.</title>
        <authorList>
            <person name="Quecine M.C."/>
            <person name="Pachon D.M.R."/>
            <person name="Bonatelli M.L."/>
            <person name="Correr F.H."/>
            <person name="Franceschini L.M."/>
            <person name="Leite T.F."/>
            <person name="Margarido G.R.A."/>
            <person name="Almeida C.A."/>
            <person name="Ferrarezi J.A."/>
            <person name="Labate C.A."/>
        </authorList>
    </citation>
    <scope>NUCLEOTIDE SEQUENCE</scope>
    <source>
        <strain evidence="1">MF-1</strain>
    </source>
</reference>
<gene>
    <name evidence="1" type="ORF">O181_070331</name>
</gene>
<name>A0A9Q3F570_9BASI</name>
<accession>A0A9Q3F570</accession>
<dbReference type="AlphaFoldDB" id="A0A9Q3F570"/>
<dbReference type="EMBL" id="AVOT02036153">
    <property type="protein sequence ID" value="MBW0530616.1"/>
    <property type="molecule type" value="Genomic_DNA"/>
</dbReference>
<proteinExistence type="predicted"/>
<comment type="caution">
    <text evidence="1">The sequence shown here is derived from an EMBL/GenBank/DDBJ whole genome shotgun (WGS) entry which is preliminary data.</text>
</comment>